<dbReference type="EMBL" id="JBHSSM010000022">
    <property type="protein sequence ID" value="MFC6315874.1"/>
    <property type="molecule type" value="Genomic_DNA"/>
</dbReference>
<organism evidence="1 2">
    <name type="scientific">Lapidilactobacillus achengensis</name>
    <dbReference type="NCBI Taxonomy" id="2486000"/>
    <lineage>
        <taxon>Bacteria</taxon>
        <taxon>Bacillati</taxon>
        <taxon>Bacillota</taxon>
        <taxon>Bacilli</taxon>
        <taxon>Lactobacillales</taxon>
        <taxon>Lactobacillaceae</taxon>
        <taxon>Lapidilactobacillus</taxon>
    </lineage>
</organism>
<accession>A0ABW1UPI3</accession>
<evidence type="ECO:0000313" key="2">
    <source>
        <dbReference type="Proteomes" id="UP001596310"/>
    </source>
</evidence>
<name>A0ABW1UPI3_9LACO</name>
<reference evidence="2" key="1">
    <citation type="journal article" date="2019" name="Int. J. Syst. Evol. Microbiol.">
        <title>The Global Catalogue of Microorganisms (GCM) 10K type strain sequencing project: providing services to taxonomists for standard genome sequencing and annotation.</title>
        <authorList>
            <consortium name="The Broad Institute Genomics Platform"/>
            <consortium name="The Broad Institute Genome Sequencing Center for Infectious Disease"/>
            <person name="Wu L."/>
            <person name="Ma J."/>
        </authorList>
    </citation>
    <scope>NUCLEOTIDE SEQUENCE [LARGE SCALE GENOMIC DNA]</scope>
    <source>
        <strain evidence="2">CCM 8897</strain>
    </source>
</reference>
<dbReference type="Proteomes" id="UP001596310">
    <property type="component" value="Unassembled WGS sequence"/>
</dbReference>
<protein>
    <submittedName>
        <fullName evidence="1">Uncharacterized protein</fullName>
    </submittedName>
</protein>
<keyword evidence="2" id="KW-1185">Reference proteome</keyword>
<sequence length="80" mass="8547">MAGNYPTQLIHQELASVHQTDCPGVTNFKLVTTNHGRQLCGSPSICHSLSAGVSAQTSVITLSGWSGEIRGEIAVKWLRV</sequence>
<proteinExistence type="predicted"/>
<comment type="caution">
    <text evidence="1">The sequence shown here is derived from an EMBL/GenBank/DDBJ whole genome shotgun (WGS) entry which is preliminary data.</text>
</comment>
<dbReference type="RefSeq" id="WP_125599851.1">
    <property type="nucleotide sequence ID" value="NZ_JBHSSM010000022.1"/>
</dbReference>
<gene>
    <name evidence="1" type="ORF">ACFQHW_09905</name>
</gene>
<evidence type="ECO:0000313" key="1">
    <source>
        <dbReference type="EMBL" id="MFC6315874.1"/>
    </source>
</evidence>